<evidence type="ECO:0000313" key="2">
    <source>
        <dbReference type="Proteomes" id="UP000191931"/>
    </source>
</evidence>
<dbReference type="Proteomes" id="UP000191931">
    <property type="component" value="Unassembled WGS sequence"/>
</dbReference>
<reference evidence="1 2" key="1">
    <citation type="submission" date="2017-03" db="EMBL/GenBank/DDBJ databases">
        <authorList>
            <person name="Afonso C.L."/>
            <person name="Miller P.J."/>
            <person name="Scott M.A."/>
            <person name="Spackman E."/>
            <person name="Goraichik I."/>
            <person name="Dimitrov K.M."/>
            <person name="Suarez D.L."/>
            <person name="Swayne D.E."/>
        </authorList>
    </citation>
    <scope>NUCLEOTIDE SEQUENCE [LARGE SCALE GENOMIC DNA]</scope>
    <source>
        <strain evidence="1">PRJEB14757</strain>
    </source>
</reference>
<name>A0A1W1H8U0_9BACT</name>
<dbReference type="RefSeq" id="WP_080805262.1">
    <property type="nucleotide sequence ID" value="NZ_LT828550.1"/>
</dbReference>
<organism evidence="1 2">
    <name type="scientific">Desulfamplus magnetovallimortis</name>
    <dbReference type="NCBI Taxonomy" id="1246637"/>
    <lineage>
        <taxon>Bacteria</taxon>
        <taxon>Pseudomonadati</taxon>
        <taxon>Thermodesulfobacteriota</taxon>
        <taxon>Desulfobacteria</taxon>
        <taxon>Desulfobacterales</taxon>
        <taxon>Desulfobacteraceae</taxon>
        <taxon>Desulfamplus</taxon>
    </lineage>
</organism>
<protein>
    <submittedName>
        <fullName evidence="1">Uncharacterized protein</fullName>
    </submittedName>
</protein>
<proteinExistence type="predicted"/>
<dbReference type="AlphaFoldDB" id="A0A1W1H8U0"/>
<sequence>MHNKWDDHDIDIFDTFGSDNSLYRGWEYHEKGTISSPENYNYLIQEQDSNKFDIADRIKNTPISRKILMECLLWLETSSGFSVPFFSIVKKLDLKSSVQKYQKIIN</sequence>
<evidence type="ECO:0000313" key="1">
    <source>
        <dbReference type="EMBL" id="SLM28788.1"/>
    </source>
</evidence>
<dbReference type="EMBL" id="FWEV01000062">
    <property type="protein sequence ID" value="SLM28788.1"/>
    <property type="molecule type" value="Genomic_DNA"/>
</dbReference>
<keyword evidence="2" id="KW-1185">Reference proteome</keyword>
<accession>A0A1W1H8U0</accession>
<dbReference type="STRING" id="1246637.MTBBW1_1540014"/>
<gene>
    <name evidence="1" type="ORF">MTBBW1_1540014</name>
</gene>